<dbReference type="EMBL" id="LQPY01000023">
    <property type="protein sequence ID" value="ORX03321.1"/>
    <property type="molecule type" value="Genomic_DNA"/>
</dbReference>
<reference evidence="3 4" key="3">
    <citation type="submission" date="2016-01" db="EMBL/GenBank/DDBJ databases">
        <title>The new phylogeny of the genus Mycobacterium.</title>
        <authorList>
            <person name="Tarcisio F."/>
            <person name="Conor M."/>
            <person name="Antonella G."/>
            <person name="Elisabetta G."/>
            <person name="Giulia F.S."/>
            <person name="Sara T."/>
            <person name="Anna F."/>
            <person name="Clotilde B."/>
            <person name="Roberto B."/>
            <person name="Veronica D.S."/>
            <person name="Fabio R."/>
            <person name="Monica P."/>
            <person name="Olivier J."/>
            <person name="Enrico T."/>
            <person name="Nicola S."/>
        </authorList>
    </citation>
    <scope>NUCLEOTIDE SEQUENCE [LARGE SCALE GENOMIC DNA]</scope>
    <source>
        <strain evidence="3 4">DSM 44626</strain>
    </source>
</reference>
<keyword evidence="4" id="KW-1185">Reference proteome</keyword>
<gene>
    <name evidence="3" type="ORF">AWC29_01280</name>
    <name evidence="2" type="ORF">BN973_05592</name>
</gene>
<evidence type="ECO:0000313" key="4">
    <source>
        <dbReference type="Proteomes" id="UP000193710"/>
    </source>
</evidence>
<accession>A0A024K560</accession>
<dbReference type="HOGENOM" id="CLU_2180987_0_0_11"/>
<sequence>MMMVIREQQWRKQAVCYLETSDAPELWTPEHRPKQDVRVHLEQMCRRCPVGRQCAGDAVASGAESGLYAGVWVPERRKKTQWALAMARLGEIAGLQAGSGELTGLGVSA</sequence>
<dbReference type="Proteomes" id="UP000028880">
    <property type="component" value="Unassembled WGS sequence"/>
</dbReference>
<protein>
    <submittedName>
        <fullName evidence="2">Transcription factor WhiB</fullName>
    </submittedName>
</protein>
<dbReference type="OrthoDB" id="4725656at2"/>
<organism evidence="2">
    <name type="scientific">Mycobacterium triplex</name>
    <dbReference type="NCBI Taxonomy" id="47839"/>
    <lineage>
        <taxon>Bacteria</taxon>
        <taxon>Bacillati</taxon>
        <taxon>Actinomycetota</taxon>
        <taxon>Actinomycetes</taxon>
        <taxon>Mycobacteriales</taxon>
        <taxon>Mycobacteriaceae</taxon>
        <taxon>Mycobacterium</taxon>
        <taxon>Mycobacterium simiae complex</taxon>
    </lineage>
</organism>
<dbReference type="AlphaFoldDB" id="A0A024K560"/>
<dbReference type="Pfam" id="PF02467">
    <property type="entry name" value="Whib"/>
    <property type="match status" value="1"/>
</dbReference>
<dbReference type="Proteomes" id="UP000193710">
    <property type="component" value="Unassembled WGS sequence"/>
</dbReference>
<evidence type="ECO:0000313" key="3">
    <source>
        <dbReference type="EMBL" id="ORX03321.1"/>
    </source>
</evidence>
<reference evidence="2" key="2">
    <citation type="submission" date="2014-04" db="EMBL/GenBank/DDBJ databases">
        <authorList>
            <person name="Urmite Genomes U."/>
        </authorList>
    </citation>
    <scope>NUCLEOTIDE SEQUENCE</scope>
    <source>
        <strain evidence="2">DSM 44626</strain>
    </source>
</reference>
<dbReference type="InterPro" id="IPR034768">
    <property type="entry name" value="4FE4S_WBL"/>
</dbReference>
<dbReference type="EMBL" id="HG964447">
    <property type="protein sequence ID" value="CDO91185.1"/>
    <property type="molecule type" value="Genomic_DNA"/>
</dbReference>
<evidence type="ECO:0000259" key="1">
    <source>
        <dbReference type="PROSITE" id="PS51674"/>
    </source>
</evidence>
<dbReference type="STRING" id="47839.BN973_05592"/>
<reference evidence="2" key="1">
    <citation type="journal article" date="2014" name="Genome Announc.">
        <title>Draft Genome Sequence of Mycobacterium triplex DSM 44626.</title>
        <authorList>
            <person name="Sassi M."/>
            <person name="Croce O."/>
            <person name="Robert C."/>
            <person name="Raoult D."/>
            <person name="Drancourt M."/>
        </authorList>
    </citation>
    <scope>NUCLEOTIDE SEQUENCE [LARGE SCALE GENOMIC DNA]</scope>
    <source>
        <strain evidence="2">DSM 44626</strain>
    </source>
</reference>
<evidence type="ECO:0000313" key="2">
    <source>
        <dbReference type="EMBL" id="CDO91185.1"/>
    </source>
</evidence>
<proteinExistence type="predicted"/>
<dbReference type="RefSeq" id="WP_051641662.1">
    <property type="nucleotide sequence ID" value="NZ_HG964447.1"/>
</dbReference>
<name>A0A024K560_9MYCO</name>
<dbReference type="PROSITE" id="PS51674">
    <property type="entry name" value="4FE4S_WBL"/>
    <property type="match status" value="1"/>
</dbReference>
<feature type="domain" description="4Fe-4S Wbl-type" evidence="1">
    <location>
        <begin position="15"/>
        <end position="78"/>
    </location>
</feature>